<dbReference type="InterPro" id="IPR013785">
    <property type="entry name" value="Aldolase_TIM"/>
</dbReference>
<keyword evidence="5" id="KW-0479">Metal-binding</keyword>
<dbReference type="EMBL" id="MGIZ01000030">
    <property type="protein sequence ID" value="OGM98871.1"/>
    <property type="molecule type" value="Genomic_DNA"/>
</dbReference>
<evidence type="ECO:0008006" key="13">
    <source>
        <dbReference type="Google" id="ProtNLM"/>
    </source>
</evidence>
<keyword evidence="7" id="KW-0408">Iron</keyword>
<dbReference type="AlphaFoldDB" id="A0A1F8ED85"/>
<dbReference type="InterPro" id="IPR000056">
    <property type="entry name" value="Ribul_P_3_epim-like"/>
</dbReference>
<dbReference type="GO" id="GO:1901135">
    <property type="term" value="P:carbohydrate derivative metabolic process"/>
    <property type="evidence" value="ECO:0007669"/>
    <property type="project" value="UniProtKB-ARBA"/>
</dbReference>
<evidence type="ECO:0000256" key="10">
    <source>
        <dbReference type="ARBA" id="ARBA00023277"/>
    </source>
</evidence>
<dbReference type="GO" id="GO:0016857">
    <property type="term" value="F:racemase and epimerase activity, acting on carbohydrates and derivatives"/>
    <property type="evidence" value="ECO:0007669"/>
    <property type="project" value="InterPro"/>
</dbReference>
<name>A0A1F8ED85_9BACT</name>
<organism evidence="11 12">
    <name type="scientific">Candidatus Yanofskybacteria bacterium RIFCSPHIGHO2_01_FULL_39_8b</name>
    <dbReference type="NCBI Taxonomy" id="1802659"/>
    <lineage>
        <taxon>Bacteria</taxon>
        <taxon>Candidatus Yanofskyibacteriota</taxon>
    </lineage>
</organism>
<evidence type="ECO:0000256" key="7">
    <source>
        <dbReference type="ARBA" id="ARBA00023004"/>
    </source>
</evidence>
<dbReference type="CDD" id="cd00429">
    <property type="entry name" value="RPE"/>
    <property type="match status" value="1"/>
</dbReference>
<accession>A0A1F8ED85</accession>
<dbReference type="InterPro" id="IPR011060">
    <property type="entry name" value="RibuloseP-bd_barrel"/>
</dbReference>
<evidence type="ECO:0000256" key="2">
    <source>
        <dbReference type="ARBA" id="ARBA00001947"/>
    </source>
</evidence>
<proteinExistence type="predicted"/>
<dbReference type="GO" id="GO:0046496">
    <property type="term" value="P:nicotinamide nucleotide metabolic process"/>
    <property type="evidence" value="ECO:0007669"/>
    <property type="project" value="UniProtKB-ARBA"/>
</dbReference>
<evidence type="ECO:0000256" key="8">
    <source>
        <dbReference type="ARBA" id="ARBA00023211"/>
    </source>
</evidence>
<evidence type="ECO:0000313" key="12">
    <source>
        <dbReference type="Proteomes" id="UP000177594"/>
    </source>
</evidence>
<dbReference type="Proteomes" id="UP000177594">
    <property type="component" value="Unassembled WGS sequence"/>
</dbReference>
<evidence type="ECO:0000256" key="1">
    <source>
        <dbReference type="ARBA" id="ARBA00001936"/>
    </source>
</evidence>
<keyword evidence="6" id="KW-0862">Zinc</keyword>
<comment type="cofactor">
    <cofactor evidence="3">
        <name>Fe(2+)</name>
        <dbReference type="ChEBI" id="CHEBI:29033"/>
    </cofactor>
</comment>
<dbReference type="GO" id="GO:0046872">
    <property type="term" value="F:metal ion binding"/>
    <property type="evidence" value="ECO:0007669"/>
    <property type="project" value="UniProtKB-KW"/>
</dbReference>
<reference evidence="11 12" key="1">
    <citation type="journal article" date="2016" name="Nat. Commun.">
        <title>Thousands of microbial genomes shed light on interconnected biogeochemical processes in an aquifer system.</title>
        <authorList>
            <person name="Anantharaman K."/>
            <person name="Brown C.T."/>
            <person name="Hug L.A."/>
            <person name="Sharon I."/>
            <person name="Castelle C.J."/>
            <person name="Probst A.J."/>
            <person name="Thomas B.C."/>
            <person name="Singh A."/>
            <person name="Wilkins M.J."/>
            <person name="Karaoz U."/>
            <person name="Brodie E.L."/>
            <person name="Williams K.H."/>
            <person name="Hubbard S.S."/>
            <person name="Banfield J.F."/>
        </authorList>
    </citation>
    <scope>NUCLEOTIDE SEQUENCE [LARGE SCALE GENOMIC DNA]</scope>
</reference>
<dbReference type="PROSITE" id="PS01085">
    <property type="entry name" value="RIBUL_P_3_EPIMER_1"/>
    <property type="match status" value="1"/>
</dbReference>
<dbReference type="Gene3D" id="3.20.20.70">
    <property type="entry name" value="Aldolase class I"/>
    <property type="match status" value="1"/>
</dbReference>
<dbReference type="GO" id="GO:0005975">
    <property type="term" value="P:carbohydrate metabolic process"/>
    <property type="evidence" value="ECO:0007669"/>
    <property type="project" value="InterPro"/>
</dbReference>
<gene>
    <name evidence="11" type="ORF">A2817_03025</name>
</gene>
<comment type="cofactor">
    <cofactor evidence="2">
        <name>Zn(2+)</name>
        <dbReference type="ChEBI" id="CHEBI:29105"/>
    </cofactor>
</comment>
<sequence>MVEIIPAILTDSPDKFKELVRKLEPYTGKIHIDIADGEFVPNRTVKGYEELSYIEAGVKFDVHLMVVKPQNQLQNWLHTYADRFIIHAESDANLNEIIENLKKHNRKVGLAVNPKTSLDKIDKFITGVDFIQFMTVYPGFQGGEFVNEVVDKISAFHQKYPDIIIMCDGGINPETAPSLIKAGASELVSGSYIVKSPNIGQAVERLRKAAEN</sequence>
<evidence type="ECO:0000256" key="9">
    <source>
        <dbReference type="ARBA" id="ARBA00023235"/>
    </source>
</evidence>
<dbReference type="Pfam" id="PF00834">
    <property type="entry name" value="Ribul_P_3_epim"/>
    <property type="match status" value="1"/>
</dbReference>
<comment type="caution">
    <text evidence="11">The sequence shown here is derived from an EMBL/GenBank/DDBJ whole genome shotgun (WGS) entry which is preliminary data.</text>
</comment>
<dbReference type="GO" id="GO:0006163">
    <property type="term" value="P:purine nucleotide metabolic process"/>
    <property type="evidence" value="ECO:0007669"/>
    <property type="project" value="UniProtKB-ARBA"/>
</dbReference>
<protein>
    <recommendedName>
        <fullName evidence="13">Ribulose-phosphate 3-epimerase</fullName>
    </recommendedName>
</protein>
<keyword evidence="10" id="KW-0119">Carbohydrate metabolism</keyword>
<dbReference type="GO" id="GO:0006091">
    <property type="term" value="P:generation of precursor metabolites and energy"/>
    <property type="evidence" value="ECO:0007669"/>
    <property type="project" value="UniProtKB-ARBA"/>
</dbReference>
<keyword evidence="8" id="KW-0464">Manganese</keyword>
<comment type="cofactor">
    <cofactor evidence="1">
        <name>Mn(2+)</name>
        <dbReference type="ChEBI" id="CHEBI:29035"/>
    </cofactor>
</comment>
<evidence type="ECO:0000256" key="3">
    <source>
        <dbReference type="ARBA" id="ARBA00001954"/>
    </source>
</evidence>
<dbReference type="FunFam" id="3.20.20.70:FF:000191">
    <property type="entry name" value="ribulose-phosphate 3-epimerase isoform X2"/>
    <property type="match status" value="1"/>
</dbReference>
<dbReference type="SUPFAM" id="SSF51366">
    <property type="entry name" value="Ribulose-phoshate binding barrel"/>
    <property type="match status" value="1"/>
</dbReference>
<dbReference type="NCBIfam" id="NF004076">
    <property type="entry name" value="PRK05581.1-4"/>
    <property type="match status" value="1"/>
</dbReference>
<evidence type="ECO:0000256" key="4">
    <source>
        <dbReference type="ARBA" id="ARBA00011738"/>
    </source>
</evidence>
<evidence type="ECO:0000313" key="11">
    <source>
        <dbReference type="EMBL" id="OGM98871.1"/>
    </source>
</evidence>
<evidence type="ECO:0000256" key="5">
    <source>
        <dbReference type="ARBA" id="ARBA00022723"/>
    </source>
</evidence>
<evidence type="ECO:0000256" key="6">
    <source>
        <dbReference type="ARBA" id="ARBA00022833"/>
    </source>
</evidence>
<keyword evidence="9" id="KW-0413">Isomerase</keyword>
<dbReference type="PANTHER" id="PTHR11749">
    <property type="entry name" value="RIBULOSE-5-PHOSPHATE-3-EPIMERASE"/>
    <property type="match status" value="1"/>
</dbReference>
<comment type="subunit">
    <text evidence="4">Homodimer.</text>
</comment>